<dbReference type="InterPro" id="IPR027417">
    <property type="entry name" value="P-loop_NTPase"/>
</dbReference>
<keyword evidence="4" id="KW-1185">Reference proteome</keyword>
<evidence type="ECO:0000256" key="1">
    <source>
        <dbReference type="PROSITE-ProRule" id="PRU00289"/>
    </source>
</evidence>
<dbReference type="SUPFAM" id="SSF52540">
    <property type="entry name" value="P-loop containing nucleoside triphosphate hydrolases"/>
    <property type="match status" value="1"/>
</dbReference>
<keyword evidence="3" id="KW-0378">Hydrolase</keyword>
<dbReference type="GO" id="GO:0005524">
    <property type="term" value="F:ATP binding"/>
    <property type="evidence" value="ECO:0007669"/>
    <property type="project" value="UniProtKB-UniRule"/>
</dbReference>
<keyword evidence="3" id="KW-0347">Helicase</keyword>
<dbReference type="AlphaFoldDB" id="A0A6I6DDI2"/>
<dbReference type="PANTHER" id="PTHR42957:SF2">
    <property type="entry name" value="HELICASE HERA CENTRAL DOMAIN-CONTAINING PROTEIN"/>
    <property type="match status" value="1"/>
</dbReference>
<dbReference type="InterPro" id="IPR002789">
    <property type="entry name" value="HerA_central"/>
</dbReference>
<dbReference type="GO" id="GO:0003677">
    <property type="term" value="F:DNA binding"/>
    <property type="evidence" value="ECO:0007669"/>
    <property type="project" value="InterPro"/>
</dbReference>
<evidence type="ECO:0000313" key="4">
    <source>
        <dbReference type="Proteomes" id="UP000426444"/>
    </source>
</evidence>
<dbReference type="KEGG" id="salq:SYNTR_0672"/>
<organism evidence="3 4">
    <name type="scientific">Candidatus Syntrophocurvum alkaliphilum</name>
    <dbReference type="NCBI Taxonomy" id="2293317"/>
    <lineage>
        <taxon>Bacteria</taxon>
        <taxon>Bacillati</taxon>
        <taxon>Bacillota</taxon>
        <taxon>Clostridia</taxon>
        <taxon>Eubacteriales</taxon>
        <taxon>Syntrophomonadaceae</taxon>
        <taxon>Candidatus Syntrophocurvum</taxon>
    </lineage>
</organism>
<dbReference type="Proteomes" id="UP000426444">
    <property type="component" value="Chromosome"/>
</dbReference>
<dbReference type="EMBL" id="CP046457">
    <property type="protein sequence ID" value="QGT99265.1"/>
    <property type="molecule type" value="Genomic_DNA"/>
</dbReference>
<dbReference type="PANTHER" id="PTHR42957">
    <property type="entry name" value="HELICASE MJ1565-RELATED"/>
    <property type="match status" value="1"/>
</dbReference>
<dbReference type="RefSeq" id="WP_156203181.1">
    <property type="nucleotide sequence ID" value="NZ_CP046457.1"/>
</dbReference>
<dbReference type="Gene3D" id="3.40.50.300">
    <property type="entry name" value="P-loop containing nucleotide triphosphate hydrolases"/>
    <property type="match status" value="2"/>
</dbReference>
<dbReference type="PROSITE" id="PS50901">
    <property type="entry name" value="FTSK"/>
    <property type="match status" value="1"/>
</dbReference>
<keyword evidence="1" id="KW-0547">Nucleotide-binding</keyword>
<name>A0A6I6DDI2_9FIRM</name>
<feature type="domain" description="FtsK" evidence="2">
    <location>
        <begin position="161"/>
        <end position="491"/>
    </location>
</feature>
<feature type="binding site" evidence="1">
    <location>
        <begin position="181"/>
        <end position="188"/>
    </location>
    <ligand>
        <name>ATP</name>
        <dbReference type="ChEBI" id="CHEBI:30616"/>
    </ligand>
</feature>
<protein>
    <submittedName>
        <fullName evidence="3">Bipolar DNA helicase HerA</fullName>
    </submittedName>
</protein>
<dbReference type="GO" id="GO:0004386">
    <property type="term" value="F:helicase activity"/>
    <property type="evidence" value="ECO:0007669"/>
    <property type="project" value="UniProtKB-KW"/>
</dbReference>
<proteinExistence type="predicted"/>
<evidence type="ECO:0000259" key="2">
    <source>
        <dbReference type="PROSITE" id="PS50901"/>
    </source>
</evidence>
<reference evidence="4" key="1">
    <citation type="journal article" date="2019" name="Microbiology">
        <title>Complete Genome Sequence of an Uncultured Bacterium of the Candidate Phylum Bipolaricaulota.</title>
        <authorList>
            <person name="Kadnikov V.V."/>
            <person name="Mardanov A.V."/>
            <person name="Beletsky A.V."/>
            <person name="Frank Y.A."/>
            <person name="Karnachuk O.V."/>
            <person name="Ravin N.V."/>
        </authorList>
    </citation>
    <scope>NUCLEOTIDE SEQUENCE [LARGE SCALE GENOMIC DNA]</scope>
</reference>
<keyword evidence="1" id="KW-0067">ATP-binding</keyword>
<dbReference type="Pfam" id="PF01935">
    <property type="entry name" value="DUF87"/>
    <property type="match status" value="1"/>
</dbReference>
<dbReference type="InterPro" id="IPR002543">
    <property type="entry name" value="FtsK_dom"/>
</dbReference>
<gene>
    <name evidence="3" type="ORF">SYNTR_0672</name>
</gene>
<dbReference type="InterPro" id="IPR008571">
    <property type="entry name" value="HerA-like"/>
</dbReference>
<dbReference type="OrthoDB" id="9806951at2"/>
<accession>A0A6I6DDI2</accession>
<sequence length="622" mass="70371">MQVVGMTNEHEVWATSGDRKFRLNELLIIEDEYVGNPVGEVIETYALNPFIPTVDERSPVLIDSDVVKTLGNLGYHIQDEMIYIAKIRILSELFYPVKTGAVVREPLFEEVEDLLIKAFPNVGLTLGIIQGTEGLLSSLPSELSNIAPLFNDKKGVISQNGVPFILDYKSMQSYPHLGVFGGSGSGKSFGLRVIIEELISKKIPLLIFDPHYEMNFKDSFSDELPDKFKATFERNCTIVTVGSDVGVKFDSLGPGDLCNLLGAVSPITEAMENAVASLLENKDSRVLFIERLSNLISLLESPSEETFRQEFMQRKDIEEKKKSYYLNRLLALKKQVGQLSTLKSISWRLNRLVRQGIFMDEGIKKIEDGLKAQKAVIVRGNIWMLRVYAAYVLRSIYTKRREYRDAIQKGLNTATKFPPFIVVTDEAHNFAPRGEHNIPSRREIKEISQEGRKYGVFLILATQRPALLDDTVNAQLNTKIIFRTVRSTDLAVIREETDIGSEEIKRLPYLLSGTSFISSPIFGRTISVKVRVSKTKSPHQINPFDELTEKNEDEEKIYNIINEFIPISETNLLDPLLKLEEEDIVISEDQMINYLDKLVDQGQLVKENNQLLGFTYKSTGDN</sequence>
<evidence type="ECO:0000313" key="3">
    <source>
        <dbReference type="EMBL" id="QGT99265.1"/>
    </source>
</evidence>